<name>A0AAV3U9E5_9ALTE</name>
<feature type="transmembrane region" description="Helical" evidence="1">
    <location>
        <begin position="60"/>
        <end position="83"/>
    </location>
</feature>
<proteinExistence type="predicted"/>
<organism evidence="2 3">
    <name type="scientific">Halioxenophilus aromaticivorans</name>
    <dbReference type="NCBI Taxonomy" id="1306992"/>
    <lineage>
        <taxon>Bacteria</taxon>
        <taxon>Pseudomonadati</taxon>
        <taxon>Pseudomonadota</taxon>
        <taxon>Gammaproteobacteria</taxon>
        <taxon>Alteromonadales</taxon>
        <taxon>Alteromonadaceae</taxon>
        <taxon>Halioxenophilus</taxon>
    </lineage>
</organism>
<keyword evidence="1" id="KW-0472">Membrane</keyword>
<evidence type="ECO:0000256" key="1">
    <source>
        <dbReference type="SAM" id="Phobius"/>
    </source>
</evidence>
<comment type="caution">
    <text evidence="2">The sequence shown here is derived from an EMBL/GenBank/DDBJ whole genome shotgun (WGS) entry which is preliminary data.</text>
</comment>
<evidence type="ECO:0000313" key="3">
    <source>
        <dbReference type="Proteomes" id="UP001409585"/>
    </source>
</evidence>
<dbReference type="Proteomes" id="UP001409585">
    <property type="component" value="Unassembled WGS sequence"/>
</dbReference>
<reference evidence="3" key="1">
    <citation type="journal article" date="2019" name="Int. J. Syst. Evol. Microbiol.">
        <title>The Global Catalogue of Microorganisms (GCM) 10K type strain sequencing project: providing services to taxonomists for standard genome sequencing and annotation.</title>
        <authorList>
            <consortium name="The Broad Institute Genomics Platform"/>
            <consortium name="The Broad Institute Genome Sequencing Center for Infectious Disease"/>
            <person name="Wu L."/>
            <person name="Ma J."/>
        </authorList>
    </citation>
    <scope>NUCLEOTIDE SEQUENCE [LARGE SCALE GENOMIC DNA]</scope>
    <source>
        <strain evidence="3">JCM 19134</strain>
    </source>
</reference>
<feature type="transmembrane region" description="Helical" evidence="1">
    <location>
        <begin position="36"/>
        <end position="53"/>
    </location>
</feature>
<sequence length="124" mass="13131">MVMNVLSSVKTFAALMAVLVSFKGLAAVAQVELFGCLALLLSQSVLFYLARSYKNSSINALVIVAVTCLVHVVVAPSIILPVAANSAALSTQAVVLFTFIVSVLNCAWHADWACKEILGKRFSA</sequence>
<evidence type="ECO:0000313" key="2">
    <source>
        <dbReference type="EMBL" id="GAA4960310.1"/>
    </source>
</evidence>
<keyword evidence="1" id="KW-1133">Transmembrane helix</keyword>
<gene>
    <name evidence="2" type="ORF">GCM10025791_46970</name>
</gene>
<keyword evidence="1" id="KW-0812">Transmembrane</keyword>
<feature type="transmembrane region" description="Helical" evidence="1">
    <location>
        <begin position="89"/>
        <end position="108"/>
    </location>
</feature>
<dbReference type="AlphaFoldDB" id="A0AAV3U9E5"/>
<accession>A0AAV3U9E5</accession>
<protein>
    <submittedName>
        <fullName evidence="2">Uncharacterized protein</fullName>
    </submittedName>
</protein>
<keyword evidence="3" id="KW-1185">Reference proteome</keyword>
<dbReference type="EMBL" id="BAABLX010000079">
    <property type="protein sequence ID" value="GAA4960310.1"/>
    <property type="molecule type" value="Genomic_DNA"/>
</dbReference>